<keyword evidence="9" id="KW-0249">Electron transport</keyword>
<dbReference type="EC" id="7.1.1.2" evidence="2 16"/>
<feature type="transmembrane region" description="Helical" evidence="16">
    <location>
        <begin position="467"/>
        <end position="487"/>
    </location>
</feature>
<feature type="transmembrane region" description="Helical" evidence="16">
    <location>
        <begin position="6"/>
        <end position="24"/>
    </location>
</feature>
<evidence type="ECO:0000256" key="3">
    <source>
        <dbReference type="ARBA" id="ARBA00021096"/>
    </source>
</evidence>
<dbReference type="EMBL" id="MT588076">
    <property type="protein sequence ID" value="QKZ95183.1"/>
    <property type="molecule type" value="Genomic_DNA"/>
</dbReference>
<evidence type="ECO:0000256" key="6">
    <source>
        <dbReference type="ARBA" id="ARBA00022692"/>
    </source>
</evidence>
<keyword evidence="7" id="KW-0999">Mitochondrion inner membrane</keyword>
<dbReference type="InterPro" id="IPR003945">
    <property type="entry name" value="NU5C-like"/>
</dbReference>
<dbReference type="Gene3D" id="1.20.5.2700">
    <property type="match status" value="1"/>
</dbReference>
<evidence type="ECO:0000256" key="16">
    <source>
        <dbReference type="RuleBase" id="RU003404"/>
    </source>
</evidence>
<organism evidence="20">
    <name type="scientific">Pyropia pulchra</name>
    <dbReference type="NCBI Taxonomy" id="60925"/>
    <lineage>
        <taxon>Eukaryota</taxon>
        <taxon>Rhodophyta</taxon>
        <taxon>Bangiophyceae</taxon>
        <taxon>Bangiales</taxon>
        <taxon>Bangiaceae</taxon>
        <taxon>Pyropia</taxon>
    </lineage>
</organism>
<dbReference type="GO" id="GO:0005743">
    <property type="term" value="C:mitochondrial inner membrane"/>
    <property type="evidence" value="ECO:0007669"/>
    <property type="project" value="UniProtKB-SubCell"/>
</dbReference>
<keyword evidence="12 16" id="KW-0830">Ubiquinone</keyword>
<reference evidence="20" key="1">
    <citation type="submission" date="2020-06" db="EMBL/GenBank/DDBJ databases">
        <title>The complete mitochondrial genome of Pyropia pulchra (Bangiophyceae, Rhodophyta).</title>
        <authorList>
            <person name="Lee J."/>
            <person name="Park S.I."/>
            <person name="Miller K.A."/>
            <person name="Yoon H.S."/>
        </authorList>
    </citation>
    <scope>NUCLEOTIDE SEQUENCE</scope>
</reference>
<feature type="transmembrane region" description="Helical" evidence="16">
    <location>
        <begin position="113"/>
        <end position="130"/>
    </location>
</feature>
<feature type="transmembrane region" description="Helical" evidence="16">
    <location>
        <begin position="626"/>
        <end position="646"/>
    </location>
</feature>
<evidence type="ECO:0000256" key="13">
    <source>
        <dbReference type="ARBA" id="ARBA00023128"/>
    </source>
</evidence>
<dbReference type="PRINTS" id="PR01435">
    <property type="entry name" value="NPOXDRDTASE5"/>
</dbReference>
<geneLocation type="mitochondrion" evidence="20"/>
<dbReference type="InterPro" id="IPR001750">
    <property type="entry name" value="ND/Mrp_TM"/>
</dbReference>
<feature type="transmembrane region" description="Helical" evidence="16">
    <location>
        <begin position="81"/>
        <end position="101"/>
    </location>
</feature>
<dbReference type="PRINTS" id="PR01434">
    <property type="entry name" value="NADHDHGNASE5"/>
</dbReference>
<dbReference type="NCBIfam" id="NF005141">
    <property type="entry name" value="PRK06590.1"/>
    <property type="match status" value="1"/>
</dbReference>
<protein>
    <recommendedName>
        <fullName evidence="3 16">NADH-ubiquinone oxidoreductase chain 5</fullName>
        <ecNumber evidence="2 16">7.1.1.2</ecNumber>
    </recommendedName>
</protein>
<dbReference type="PANTHER" id="PTHR42829">
    <property type="entry name" value="NADH-UBIQUINONE OXIDOREDUCTASE CHAIN 5"/>
    <property type="match status" value="1"/>
</dbReference>
<evidence type="ECO:0000259" key="19">
    <source>
        <dbReference type="Pfam" id="PF06455"/>
    </source>
</evidence>
<evidence type="ECO:0000313" key="20">
    <source>
        <dbReference type="EMBL" id="QKZ95183.1"/>
    </source>
</evidence>
<feature type="transmembrane region" description="Helical" evidence="16">
    <location>
        <begin position="209"/>
        <end position="232"/>
    </location>
</feature>
<dbReference type="GO" id="GO:0015990">
    <property type="term" value="P:electron transport coupled proton transport"/>
    <property type="evidence" value="ECO:0007669"/>
    <property type="project" value="TreeGrafter"/>
</dbReference>
<comment type="similarity">
    <text evidence="16">Belongs to the complex I subunit 5 family.</text>
</comment>
<dbReference type="InterPro" id="IPR001516">
    <property type="entry name" value="Proton_antipo_N"/>
</dbReference>
<evidence type="ECO:0000259" key="17">
    <source>
        <dbReference type="Pfam" id="PF00361"/>
    </source>
</evidence>
<comment type="function">
    <text evidence="16">Core subunit of the mitochondrial membrane respiratory chain NADH dehydrogenase (Complex I) which catalyzes electron transfer from NADH through the respiratory chain, using ubiquinone as an electron acceptor. Essential for the catalytic activity and assembly of complex I.</text>
</comment>
<evidence type="ECO:0000256" key="9">
    <source>
        <dbReference type="ARBA" id="ARBA00022982"/>
    </source>
</evidence>
<sequence>MYLLIVVLPLVGTLVTGLGGRWIGRKGANLFSTTCVILCCCLSIVAFFEVGLCGVPCYLSLSPWISSGALKISWGFLFDSLTTTMLVVITSISSLVHLYSIQYMEYDPHCPRFCPSWKFFTFFMIVLVTADNFVQMFLGWEGVGLASYLLINFWYTRLCANQAAIKALVVNRVGDFGLSLGIFTIFFLFGSVDYELVFASASLYTNYSIYFLGCSVNFLTIIGIFLLIGAIGKSAQLGLHTWLPDAMEGPTPVSALIHAATMVTAGVFLIVRCSALINLSSNVLFLITILGSSTAFFASIVGVFQNDIKRVIAYSTCSQLGYMLFVCGLSYYNVGMFHLVNHAFFKALLFLSAGSVIHALSNEQDMRRMGSLANSLPITYAAMLIGSLSLAGFPFLTGFYSKDLIIEITQISYYSNLQITFGIFACWLANISVFFTAFYTFRLLFLTFVKNSNSYEKNIENIHESPILILIPLILLSLASIFVGFLTKDLFVGVGTSFWGNAINILPTSCNLLEVEFMSYLIKWLPFVLSINGAIFAYTLNIGYYKNNIQFAYNHIFRKLAFSLSKKLYWDKLYNFLVVSPLMQFGYNVSFKNIDRGFIELLGPYGISRTIKKWSTQILKIQTGQVTHYTFFVVSGLCLFFLFAPVWSSLEFFIDIRLVAFCFLALFVA</sequence>
<dbReference type="NCBIfam" id="TIGR01974">
    <property type="entry name" value="NDH_I_L"/>
    <property type="match status" value="1"/>
</dbReference>
<feature type="transmembrane region" description="Helical" evidence="16">
    <location>
        <begin position="283"/>
        <end position="304"/>
    </location>
</feature>
<evidence type="ECO:0000256" key="8">
    <source>
        <dbReference type="ARBA" id="ARBA00022967"/>
    </source>
</evidence>
<keyword evidence="8" id="KW-1278">Translocase</keyword>
<keyword evidence="11 16" id="KW-0520">NAD</keyword>
<evidence type="ECO:0000256" key="4">
    <source>
        <dbReference type="ARBA" id="ARBA00022448"/>
    </source>
</evidence>
<comment type="catalytic activity">
    <reaction evidence="15 16">
        <text>a ubiquinone + NADH + 5 H(+)(in) = a ubiquinol + NAD(+) + 4 H(+)(out)</text>
        <dbReference type="Rhea" id="RHEA:29091"/>
        <dbReference type="Rhea" id="RHEA-COMP:9565"/>
        <dbReference type="Rhea" id="RHEA-COMP:9566"/>
        <dbReference type="ChEBI" id="CHEBI:15378"/>
        <dbReference type="ChEBI" id="CHEBI:16389"/>
        <dbReference type="ChEBI" id="CHEBI:17976"/>
        <dbReference type="ChEBI" id="CHEBI:57540"/>
        <dbReference type="ChEBI" id="CHEBI:57945"/>
        <dbReference type="EC" id="7.1.1.2"/>
    </reaction>
</comment>
<dbReference type="GO" id="GO:0008137">
    <property type="term" value="F:NADH dehydrogenase (ubiquinone) activity"/>
    <property type="evidence" value="ECO:0007669"/>
    <property type="project" value="UniProtKB-EC"/>
</dbReference>
<feature type="transmembrane region" description="Helical" evidence="16">
    <location>
        <begin position="380"/>
        <end position="401"/>
    </location>
</feature>
<evidence type="ECO:0000256" key="10">
    <source>
        <dbReference type="ARBA" id="ARBA00022989"/>
    </source>
</evidence>
<evidence type="ECO:0000256" key="11">
    <source>
        <dbReference type="ARBA" id="ARBA00023027"/>
    </source>
</evidence>
<comment type="subcellular location">
    <subcellularLocation>
        <location evidence="1">Mitochondrion inner membrane</location>
        <topology evidence="1">Multi-pass membrane protein</topology>
    </subcellularLocation>
</comment>
<evidence type="ECO:0000256" key="14">
    <source>
        <dbReference type="ARBA" id="ARBA00023136"/>
    </source>
</evidence>
<proteinExistence type="inferred from homology"/>
<dbReference type="Pfam" id="PF00361">
    <property type="entry name" value="Proton_antipo_M"/>
    <property type="match status" value="1"/>
</dbReference>
<feature type="transmembrane region" description="Helical" evidence="16">
    <location>
        <begin position="253"/>
        <end position="277"/>
    </location>
</feature>
<feature type="transmembrane region" description="Helical" evidence="16">
    <location>
        <begin position="343"/>
        <end position="360"/>
    </location>
</feature>
<keyword evidence="6 16" id="KW-0812">Transmembrane</keyword>
<evidence type="ECO:0000256" key="15">
    <source>
        <dbReference type="ARBA" id="ARBA00049551"/>
    </source>
</evidence>
<dbReference type="InterPro" id="IPR010934">
    <property type="entry name" value="NADH_DH_su5_C"/>
</dbReference>
<dbReference type="AlphaFoldDB" id="A0A7D5DP91"/>
<keyword evidence="13 16" id="KW-0496">Mitochondrion</keyword>
<dbReference type="Pfam" id="PF06455">
    <property type="entry name" value="NADH5_C"/>
    <property type="match status" value="1"/>
</dbReference>
<feature type="transmembrane region" description="Helical" evidence="16">
    <location>
        <begin position="521"/>
        <end position="540"/>
    </location>
</feature>
<keyword evidence="4 16" id="KW-0813">Transport</keyword>
<accession>A0A7D5DP91</accession>
<feature type="transmembrane region" description="Helical" evidence="16">
    <location>
        <begin position="36"/>
        <end position="61"/>
    </location>
</feature>
<evidence type="ECO:0000256" key="5">
    <source>
        <dbReference type="ARBA" id="ARBA00022660"/>
    </source>
</evidence>
<feature type="transmembrane region" description="Helical" evidence="16">
    <location>
        <begin position="311"/>
        <end position="331"/>
    </location>
</feature>
<keyword evidence="5" id="KW-0679">Respiratory chain</keyword>
<feature type="domain" description="NADH:quinone oxidoreductase/Mrp antiporter transmembrane" evidence="17">
    <location>
        <begin position="130"/>
        <end position="423"/>
    </location>
</feature>
<keyword evidence="14 16" id="KW-0472">Membrane</keyword>
<feature type="transmembrane region" description="Helical" evidence="16">
    <location>
        <begin position="167"/>
        <end position="189"/>
    </location>
</feature>
<keyword evidence="10 16" id="KW-1133">Transmembrane helix</keyword>
<feature type="domain" description="NADH-Ubiquinone oxidoreductase (complex I) chain 5 N-terminal" evidence="18">
    <location>
        <begin position="64"/>
        <end position="113"/>
    </location>
</feature>
<dbReference type="GO" id="GO:0042773">
    <property type="term" value="P:ATP synthesis coupled electron transport"/>
    <property type="evidence" value="ECO:0007669"/>
    <property type="project" value="InterPro"/>
</dbReference>
<dbReference type="PANTHER" id="PTHR42829:SF2">
    <property type="entry name" value="NADH-UBIQUINONE OXIDOREDUCTASE CHAIN 5"/>
    <property type="match status" value="1"/>
</dbReference>
<feature type="transmembrane region" description="Helical" evidence="16">
    <location>
        <begin position="421"/>
        <end position="446"/>
    </location>
</feature>
<evidence type="ECO:0000256" key="2">
    <source>
        <dbReference type="ARBA" id="ARBA00012944"/>
    </source>
</evidence>
<dbReference type="GO" id="GO:0003954">
    <property type="term" value="F:NADH dehydrogenase activity"/>
    <property type="evidence" value="ECO:0007669"/>
    <property type="project" value="TreeGrafter"/>
</dbReference>
<evidence type="ECO:0000256" key="1">
    <source>
        <dbReference type="ARBA" id="ARBA00004448"/>
    </source>
</evidence>
<evidence type="ECO:0000256" key="7">
    <source>
        <dbReference type="ARBA" id="ARBA00022792"/>
    </source>
</evidence>
<feature type="domain" description="NADH dehydrogenase subunit 5 C-terminal" evidence="19">
    <location>
        <begin position="439"/>
        <end position="642"/>
    </location>
</feature>
<evidence type="ECO:0000259" key="18">
    <source>
        <dbReference type="Pfam" id="PF00662"/>
    </source>
</evidence>
<name>A0A7D5DP91_9RHOD</name>
<evidence type="ECO:0000256" key="12">
    <source>
        <dbReference type="ARBA" id="ARBA00023075"/>
    </source>
</evidence>
<gene>
    <name evidence="20" type="primary">nad5</name>
</gene>
<dbReference type="Pfam" id="PF00662">
    <property type="entry name" value="Proton_antipo_N"/>
    <property type="match status" value="1"/>
</dbReference>
<dbReference type="InterPro" id="IPR018393">
    <property type="entry name" value="NADHpl_OxRdtase_5_subgr"/>
</dbReference>